<dbReference type="GO" id="GO:0032045">
    <property type="term" value="C:guanyl-nucleotide exchange factor complex"/>
    <property type="evidence" value="ECO:0007669"/>
    <property type="project" value="TreeGrafter"/>
</dbReference>
<accession>A0A812AJT1</accession>
<feature type="compositionally biased region" description="Low complexity" evidence="7">
    <location>
        <begin position="570"/>
        <end position="579"/>
    </location>
</feature>
<evidence type="ECO:0000256" key="4">
    <source>
        <dbReference type="ARBA" id="ARBA00023006"/>
    </source>
</evidence>
<evidence type="ECO:0000256" key="6">
    <source>
        <dbReference type="SAM" id="Coils"/>
    </source>
</evidence>
<dbReference type="OrthoDB" id="2289278at2759"/>
<dbReference type="GO" id="GO:0005096">
    <property type="term" value="F:GTPase activator activity"/>
    <property type="evidence" value="ECO:0007669"/>
    <property type="project" value="InterPro"/>
</dbReference>
<keyword evidence="3" id="KW-0344">Guanine-nucleotide releasing factor</keyword>
<organism evidence="9 10">
    <name type="scientific">Acanthosepion pharaonis</name>
    <name type="common">Pharaoh cuttlefish</name>
    <name type="synonym">Sepia pharaonis</name>
    <dbReference type="NCBI Taxonomy" id="158019"/>
    <lineage>
        <taxon>Eukaryota</taxon>
        <taxon>Metazoa</taxon>
        <taxon>Spiralia</taxon>
        <taxon>Lophotrochozoa</taxon>
        <taxon>Mollusca</taxon>
        <taxon>Cephalopoda</taxon>
        <taxon>Coleoidea</taxon>
        <taxon>Decapodiformes</taxon>
        <taxon>Sepiida</taxon>
        <taxon>Sepiina</taxon>
        <taxon>Sepiidae</taxon>
        <taxon>Acanthosepion</taxon>
    </lineage>
</organism>
<gene>
    <name evidence="9" type="ORF">SPHA_271</name>
</gene>
<evidence type="ECO:0000256" key="1">
    <source>
        <dbReference type="ARBA" id="ARBA00004496"/>
    </source>
</evidence>
<dbReference type="Pfam" id="PF11704">
    <property type="entry name" value="Folliculin"/>
    <property type="match status" value="1"/>
</dbReference>
<evidence type="ECO:0000256" key="5">
    <source>
        <dbReference type="ARBA" id="ARBA00038137"/>
    </source>
</evidence>
<comment type="similarity">
    <text evidence="5">Belongs to the SMCR8 family.</text>
</comment>
<feature type="region of interest" description="Disordered" evidence="7">
    <location>
        <begin position="570"/>
        <end position="591"/>
    </location>
</feature>
<dbReference type="InterPro" id="IPR037520">
    <property type="entry name" value="Folliculin/SMCR8_longin"/>
</dbReference>
<keyword evidence="10" id="KW-1185">Reference proteome</keyword>
<comment type="caution">
    <text evidence="9">The sequence shown here is derived from an EMBL/GenBank/DDBJ whole genome shotgun (WGS) entry which is preliminary data.</text>
</comment>
<name>A0A812AJT1_ACAPH</name>
<dbReference type="PROSITE" id="PS51834">
    <property type="entry name" value="DENN_FLCN_SMCR8"/>
    <property type="match status" value="1"/>
</dbReference>
<evidence type="ECO:0000256" key="2">
    <source>
        <dbReference type="ARBA" id="ARBA00022490"/>
    </source>
</evidence>
<evidence type="ECO:0000256" key="3">
    <source>
        <dbReference type="ARBA" id="ARBA00022658"/>
    </source>
</evidence>
<protein>
    <submittedName>
        <fullName evidence="9">SMCR8</fullName>
    </submittedName>
</protein>
<proteinExistence type="inferred from homology"/>
<feature type="coiled-coil region" evidence="6">
    <location>
        <begin position="229"/>
        <end position="256"/>
    </location>
</feature>
<dbReference type="PANTHER" id="PTHR31334:SF1">
    <property type="entry name" value="GUANINE NUCLEOTIDE EXCHANGE PROTEIN SMCR8"/>
    <property type="match status" value="1"/>
</dbReference>
<evidence type="ECO:0000313" key="10">
    <source>
        <dbReference type="Proteomes" id="UP000597762"/>
    </source>
</evidence>
<sequence length="1025" mass="116169">MGGLMSLGRLQRMFGSTVYPQVSEFHDQMTYASENLSHLIPSANIPHPWNRGASLLQDFVMVTEFSELEGPKPLFVQPSEGLGNFDINAFAVKIMSVDHQPPKNGFTLIEDKQVLLSETAERVSAYVYYFILYDSQARGYVRPFCMAYVTPDCRKLVTFYKEIHEAFSKVSHDLKVGNLRLFATEMRHQLRDLDYSFDCLIKLSKQEEILAAPPPEESSVTSDSSNITLQSVKLLKEETEAILEVLQQNKALFENSFVEFHTTTSVDCKCDIDSQDGSSCGSFKETELDSLHQRAPVFSKDHSKSAARSDNHHNIAGQTKHLAYRPYGDSSSSESDLEKRLCDHHESKAHIIQPGQERASTSFSQKPLEIVHNHVTRLNESDFSTSSTSSQLDHPALDHSDTATALIESRADKLEHVLLMDDEINYKPKLYKPPSRKRFEFMLRNLKTLCLNESGTDQWKQLGLIQQHFSQDLAILKMHRLEKSLADPSCALVTFGGCITNNFLHGLYRCDLESEFGTSKNLRSSVEKFSAKNDTMNELTRISIHSMPSEDAAASSSSCLNLNSDLSQSTESSLTSSSSHPNLIPNPKLSPHQQNEEWIIFPSSQNEPESASEQNHENLSLCFTCSEHSKEASCNNCKEPRIADKGTFHHMLCDTSSSKGSTLSFDEGSDDSFHSVSSIQSLIWPKSYLWKKPCRILADLLHSKEHEQQAQSLMHILQQYQNLNQLVASILSGRPVVVIGKSQSEEEVKTIIDAFSLFLPGNLRDHKKRTVPWLKRPLHLKDLSKMQLVGLCRPSKRRYCVIPLSLMSYVSILDIEQRLVVAPHYQGKIVNSMLRQLQQFQNSPNVYLSYIHSCFQEMSSKAFLYYHSFCMTSVNPSSNNGCVSLEKLSKEFKDTSEQFLKTCNILHGDRKIIEYIASLVLKQVLKETQAKSATRISDSGSSRLHISYKPSFNLVPHISYNHLPTFPFSASFVHQRLQRFFYIFPFKYHSCPQPNSIFLFFTPSLPSFFSSFQFSLSLLLHSLLH</sequence>
<reference evidence="9" key="1">
    <citation type="submission" date="2021-01" db="EMBL/GenBank/DDBJ databases">
        <authorList>
            <person name="Li R."/>
            <person name="Bekaert M."/>
        </authorList>
    </citation>
    <scope>NUCLEOTIDE SEQUENCE</scope>
    <source>
        <strain evidence="9">Farmed</strain>
    </source>
</reference>
<dbReference type="PANTHER" id="PTHR31334">
    <property type="entry name" value="SMITH-MAGENIS SYNDROME REGION GENE 8 PROTEIN"/>
    <property type="match status" value="1"/>
</dbReference>
<dbReference type="InterPro" id="IPR037521">
    <property type="entry name" value="FLCN/SMCR8_DENN"/>
</dbReference>
<dbReference type="GO" id="GO:0005085">
    <property type="term" value="F:guanyl-nucleotide exchange factor activity"/>
    <property type="evidence" value="ECO:0007669"/>
    <property type="project" value="UniProtKB-KW"/>
</dbReference>
<dbReference type="AlphaFoldDB" id="A0A812AJT1"/>
<dbReference type="GO" id="GO:0005737">
    <property type="term" value="C:cytoplasm"/>
    <property type="evidence" value="ECO:0007669"/>
    <property type="project" value="UniProtKB-SubCell"/>
</dbReference>
<keyword evidence="2" id="KW-0963">Cytoplasm</keyword>
<evidence type="ECO:0000313" key="9">
    <source>
        <dbReference type="EMBL" id="CAE1138772.1"/>
    </source>
</evidence>
<dbReference type="Proteomes" id="UP000597762">
    <property type="component" value="Unassembled WGS sequence"/>
</dbReference>
<keyword evidence="6" id="KW-0175">Coiled coil</keyword>
<evidence type="ECO:0000259" key="8">
    <source>
        <dbReference type="PROSITE" id="PS51834"/>
    </source>
</evidence>
<keyword evidence="4" id="KW-0072">Autophagy</keyword>
<comment type="subcellular location">
    <subcellularLocation>
        <location evidence="1">Cytoplasm</location>
    </subcellularLocation>
</comment>
<dbReference type="GO" id="GO:0006914">
    <property type="term" value="P:autophagy"/>
    <property type="evidence" value="ECO:0007669"/>
    <property type="project" value="UniProtKB-KW"/>
</dbReference>
<feature type="domain" description="UDENN FLCN/SMCR8-type" evidence="8">
    <location>
        <begin position="50"/>
        <end position="921"/>
    </location>
</feature>
<dbReference type="EMBL" id="CAHIKZ030000003">
    <property type="protein sequence ID" value="CAE1138772.1"/>
    <property type="molecule type" value="Genomic_DNA"/>
</dbReference>
<evidence type="ECO:0000256" key="7">
    <source>
        <dbReference type="SAM" id="MobiDB-lite"/>
    </source>
</evidence>